<name>A0ABX3GFQ4_9BACL</name>
<accession>A0ABX3GFQ4</accession>
<proteinExistence type="predicted"/>
<protein>
    <submittedName>
        <fullName evidence="1">Uncharacterized protein</fullName>
    </submittedName>
</protein>
<evidence type="ECO:0000313" key="2">
    <source>
        <dbReference type="Proteomes" id="UP000187158"/>
    </source>
</evidence>
<organism evidence="1 2">
    <name type="scientific">Paenibacillus odorifer</name>
    <dbReference type="NCBI Taxonomy" id="189426"/>
    <lineage>
        <taxon>Bacteria</taxon>
        <taxon>Bacillati</taxon>
        <taxon>Bacillota</taxon>
        <taxon>Bacilli</taxon>
        <taxon>Bacillales</taxon>
        <taxon>Paenibacillaceae</taxon>
        <taxon>Paenibacillus</taxon>
    </lineage>
</organism>
<comment type="caution">
    <text evidence="1">The sequence shown here is derived from an EMBL/GenBank/DDBJ whole genome shotgun (WGS) entry which is preliminary data.</text>
</comment>
<evidence type="ECO:0000313" key="1">
    <source>
        <dbReference type="EMBL" id="OMC89766.1"/>
    </source>
</evidence>
<dbReference type="EMBL" id="MPVP01000774">
    <property type="protein sequence ID" value="OMC89766.1"/>
    <property type="molecule type" value="Genomic_DNA"/>
</dbReference>
<reference evidence="1 2" key="1">
    <citation type="submission" date="2016-11" db="EMBL/GenBank/DDBJ databases">
        <title>Paenibacillus species isolates.</title>
        <authorList>
            <person name="Beno S.M."/>
        </authorList>
    </citation>
    <scope>NUCLEOTIDE SEQUENCE [LARGE SCALE GENOMIC DNA]</scope>
    <source>
        <strain evidence="1 2">FSL H7-0433</strain>
    </source>
</reference>
<keyword evidence="2" id="KW-1185">Reference proteome</keyword>
<dbReference type="RefSeq" id="WP_218641513.1">
    <property type="nucleotide sequence ID" value="NZ_MPVP01000774.1"/>
</dbReference>
<sequence>MYNEASFGVPAISVPLYSEINAWSQLKQIVADQKRRSAILQKEESLICRLLLFGEKSRSVSTWDSLLHDSVSLIIFSSNSSGLRI</sequence>
<feature type="non-terminal residue" evidence="1">
    <location>
        <position position="85"/>
    </location>
</feature>
<dbReference type="Proteomes" id="UP000187158">
    <property type="component" value="Unassembled WGS sequence"/>
</dbReference>
<gene>
    <name evidence="1" type="ORF">BSO21_34755</name>
</gene>